<dbReference type="Gene3D" id="3.40.50.720">
    <property type="entry name" value="NAD(P)-binding Rossmann-like Domain"/>
    <property type="match status" value="1"/>
</dbReference>
<sequence>MSKSIVLVTGGNSGIGYELVRQLLQDPSKHVLLGARSVTKGETAVESLRDLQLPGTVELLEIDIANDDSVHAAAKKVDSFHGRLDALVNNAAHNGLDGANTAEKLRKCLPTNVVAPVVVGDAFEPLLKKSVGTPRILNLSSLSGSINHRLDKTSWFYDDTQATAYRISKAALNMVSADQSVRYAEAGIKVFAYCPGFTISNFSYANTAEYGARPTSESVAPMLKVLNGERDAEKGGFLHDAGQHPW</sequence>
<comment type="caution">
    <text evidence="2">The sequence shown here is derived from an EMBL/GenBank/DDBJ whole genome shotgun (WGS) entry which is preliminary data.</text>
</comment>
<evidence type="ECO:0000256" key="1">
    <source>
        <dbReference type="ARBA" id="ARBA00006484"/>
    </source>
</evidence>
<dbReference type="SUPFAM" id="SSF51735">
    <property type="entry name" value="NAD(P)-binding Rossmann-fold domains"/>
    <property type="match status" value="1"/>
</dbReference>
<proteinExistence type="inferred from homology"/>
<gene>
    <name evidence="2" type="ORF">B9Z65_416</name>
</gene>
<dbReference type="Proteomes" id="UP000243723">
    <property type="component" value="Unassembled WGS sequence"/>
</dbReference>
<evidence type="ECO:0000313" key="2">
    <source>
        <dbReference type="EMBL" id="PSK50472.1"/>
    </source>
</evidence>
<dbReference type="InterPro" id="IPR002347">
    <property type="entry name" value="SDR_fam"/>
</dbReference>
<dbReference type="EMBL" id="NHZQ01000138">
    <property type="protein sequence ID" value="PSK50472.1"/>
    <property type="molecule type" value="Genomic_DNA"/>
</dbReference>
<dbReference type="OrthoDB" id="1933717at2759"/>
<dbReference type="GO" id="GO:0005737">
    <property type="term" value="C:cytoplasm"/>
    <property type="evidence" value="ECO:0007669"/>
    <property type="project" value="TreeGrafter"/>
</dbReference>
<reference evidence="2 3" key="1">
    <citation type="submission" date="2017-05" db="EMBL/GenBank/DDBJ databases">
        <title>Draft genome sequence of Elsinoe australis.</title>
        <authorList>
            <person name="Cheng Q."/>
        </authorList>
    </citation>
    <scope>NUCLEOTIDE SEQUENCE [LARGE SCALE GENOMIC DNA]</scope>
    <source>
        <strain evidence="2 3">NL1</strain>
    </source>
</reference>
<protein>
    <submittedName>
        <fullName evidence="2">Uncharacterized protein</fullName>
    </submittedName>
</protein>
<dbReference type="Pfam" id="PF00106">
    <property type="entry name" value="adh_short"/>
    <property type="match status" value="1"/>
</dbReference>
<comment type="similarity">
    <text evidence="1">Belongs to the short-chain dehydrogenases/reductases (SDR) family.</text>
</comment>
<dbReference type="InterPro" id="IPR036291">
    <property type="entry name" value="NAD(P)-bd_dom_sf"/>
</dbReference>
<organism evidence="2 3">
    <name type="scientific">Elsinoe australis</name>
    <dbReference type="NCBI Taxonomy" id="40998"/>
    <lineage>
        <taxon>Eukaryota</taxon>
        <taxon>Fungi</taxon>
        <taxon>Dikarya</taxon>
        <taxon>Ascomycota</taxon>
        <taxon>Pezizomycotina</taxon>
        <taxon>Dothideomycetes</taxon>
        <taxon>Dothideomycetidae</taxon>
        <taxon>Myriangiales</taxon>
        <taxon>Elsinoaceae</taxon>
        <taxon>Elsinoe</taxon>
    </lineage>
</organism>
<keyword evidence="3" id="KW-1185">Reference proteome</keyword>
<dbReference type="PRINTS" id="PR00081">
    <property type="entry name" value="GDHRDH"/>
</dbReference>
<dbReference type="PANTHER" id="PTHR43544">
    <property type="entry name" value="SHORT-CHAIN DEHYDROGENASE/REDUCTASE"/>
    <property type="match status" value="1"/>
</dbReference>
<dbReference type="GO" id="GO:0016491">
    <property type="term" value="F:oxidoreductase activity"/>
    <property type="evidence" value="ECO:0007669"/>
    <property type="project" value="TreeGrafter"/>
</dbReference>
<name>A0A2P7ZQJ2_9PEZI</name>
<evidence type="ECO:0000313" key="3">
    <source>
        <dbReference type="Proteomes" id="UP000243723"/>
    </source>
</evidence>
<dbReference type="AlphaFoldDB" id="A0A2P7ZQJ2"/>
<accession>A0A2P7ZQJ2</accession>
<dbReference type="GO" id="GO:0019748">
    <property type="term" value="P:secondary metabolic process"/>
    <property type="evidence" value="ECO:0007669"/>
    <property type="project" value="TreeGrafter"/>
</dbReference>
<dbReference type="PANTHER" id="PTHR43544:SF32">
    <property type="entry name" value="CHAIN DEHYDROGENASE, PUTATIVE (AFU_ORTHOLOGUE AFUA_5G01530)-RELATED"/>
    <property type="match status" value="1"/>
</dbReference>
<dbReference type="InterPro" id="IPR051468">
    <property type="entry name" value="Fungal_SecMetab_SDRs"/>
</dbReference>